<keyword evidence="2" id="KW-1185">Reference proteome</keyword>
<dbReference type="EMBL" id="CM037019">
    <property type="protein sequence ID" value="KAH7672867.1"/>
    <property type="molecule type" value="Genomic_DNA"/>
</dbReference>
<organism evidence="1 2">
    <name type="scientific">Dioscorea alata</name>
    <name type="common">Purple yam</name>
    <dbReference type="NCBI Taxonomy" id="55571"/>
    <lineage>
        <taxon>Eukaryota</taxon>
        <taxon>Viridiplantae</taxon>
        <taxon>Streptophyta</taxon>
        <taxon>Embryophyta</taxon>
        <taxon>Tracheophyta</taxon>
        <taxon>Spermatophyta</taxon>
        <taxon>Magnoliopsida</taxon>
        <taxon>Liliopsida</taxon>
        <taxon>Dioscoreales</taxon>
        <taxon>Dioscoreaceae</taxon>
        <taxon>Dioscorea</taxon>
    </lineage>
</organism>
<protein>
    <submittedName>
        <fullName evidence="1">Late embryogenesis abundant protein LEA-18 protein</fullName>
    </submittedName>
</protein>
<comment type="caution">
    <text evidence="1">The sequence shown here is derived from an EMBL/GenBank/DDBJ whole genome shotgun (WGS) entry which is preliminary data.</text>
</comment>
<proteinExistence type="predicted"/>
<evidence type="ECO:0000313" key="1">
    <source>
        <dbReference type="EMBL" id="KAH7672867.1"/>
    </source>
</evidence>
<gene>
    <name evidence="1" type="ORF">IHE45_09G085400</name>
</gene>
<accession>A0ACB7VGM4</accession>
<evidence type="ECO:0000313" key="2">
    <source>
        <dbReference type="Proteomes" id="UP000827976"/>
    </source>
</evidence>
<name>A0ACB7VGM4_DIOAL</name>
<dbReference type="Proteomes" id="UP000827976">
    <property type="component" value="Chromosome 9"/>
</dbReference>
<sequence>MASAQQMKQEEKSNAEGKEDVKLPTETSPYVQFDTIEEYKAQGYGVQGHQTPVDRPHHGGGTDAPTLSGSGLSQTQTDAIDFINRHGVP</sequence>
<reference evidence="2" key="1">
    <citation type="journal article" date="2022" name="Nat. Commun.">
        <title>Chromosome evolution and the genetic basis of agronomically important traits in greater yam.</title>
        <authorList>
            <person name="Bredeson J.V."/>
            <person name="Lyons J.B."/>
            <person name="Oniyinde I.O."/>
            <person name="Okereke N.R."/>
            <person name="Kolade O."/>
            <person name="Nnabue I."/>
            <person name="Nwadili C.O."/>
            <person name="Hribova E."/>
            <person name="Parker M."/>
            <person name="Nwogha J."/>
            <person name="Shu S."/>
            <person name="Carlson J."/>
            <person name="Kariba R."/>
            <person name="Muthemba S."/>
            <person name="Knop K."/>
            <person name="Barton G.J."/>
            <person name="Sherwood A.V."/>
            <person name="Lopez-Montes A."/>
            <person name="Asiedu R."/>
            <person name="Jamnadass R."/>
            <person name="Muchugi A."/>
            <person name="Goodstein D."/>
            <person name="Egesi C.N."/>
            <person name="Featherston J."/>
            <person name="Asfaw A."/>
            <person name="Simpson G.G."/>
            <person name="Dolezel J."/>
            <person name="Hendre P.S."/>
            <person name="Van Deynze A."/>
            <person name="Kumar P.L."/>
            <person name="Obidiegwu J.E."/>
            <person name="Bhattacharjee R."/>
            <person name="Rokhsar D.S."/>
        </authorList>
    </citation>
    <scope>NUCLEOTIDE SEQUENCE [LARGE SCALE GENOMIC DNA]</scope>
    <source>
        <strain evidence="2">cv. TDa95/00328</strain>
    </source>
</reference>